<organism evidence="1 2">
    <name type="scientific">Lecanicillium saksenae</name>
    <dbReference type="NCBI Taxonomy" id="468837"/>
    <lineage>
        <taxon>Eukaryota</taxon>
        <taxon>Fungi</taxon>
        <taxon>Dikarya</taxon>
        <taxon>Ascomycota</taxon>
        <taxon>Pezizomycotina</taxon>
        <taxon>Sordariomycetes</taxon>
        <taxon>Hypocreomycetidae</taxon>
        <taxon>Hypocreales</taxon>
        <taxon>Cordycipitaceae</taxon>
        <taxon>Lecanicillium</taxon>
    </lineage>
</organism>
<keyword evidence="2" id="KW-1185">Reference proteome</keyword>
<dbReference type="EMBL" id="JANAKD010000029">
    <property type="protein sequence ID" value="KAJ3498896.1"/>
    <property type="molecule type" value="Genomic_DNA"/>
</dbReference>
<evidence type="ECO:0000313" key="2">
    <source>
        <dbReference type="Proteomes" id="UP001148737"/>
    </source>
</evidence>
<dbReference type="Proteomes" id="UP001148737">
    <property type="component" value="Unassembled WGS sequence"/>
</dbReference>
<name>A0ACC1R7D6_9HYPO</name>
<accession>A0ACC1R7D6</accession>
<evidence type="ECO:0000313" key="1">
    <source>
        <dbReference type="EMBL" id="KAJ3498896.1"/>
    </source>
</evidence>
<gene>
    <name evidence="1" type="ORF">NLG97_g770</name>
</gene>
<protein>
    <submittedName>
        <fullName evidence="1">Uncharacterized protein</fullName>
    </submittedName>
</protein>
<proteinExistence type="predicted"/>
<comment type="caution">
    <text evidence="1">The sequence shown here is derived from an EMBL/GenBank/DDBJ whole genome shotgun (WGS) entry which is preliminary data.</text>
</comment>
<sequence>MYNLSHIQPTWDAVDGHLSRRLAAMPIMPTHMTRDDLYGYLLLFSLLSCTLFFAVRKVTSSKSHLQDFRGPRWARHTRLWICKTLASTRSAQIFVDVNKTYGSVARIGPNHLLTSDPVLIRQILAVGSKWRRGPWFDALRIDPRVSNIVAERDNQDIQGLEAAVDERVAEFTERIDERWVSGPRSTKAFDIAKRIQFFTIDTITQLCFGKPMGFVETDSDRHDFIATIETQLPIAQHFTVLLFLNTVLMWCAAVPGLRRIVVPSSADKKGVGVMLSTCRQVIDGRLKGTEEEKPDMLGSFLKRGLSPDKAEMEIFITLYVWLSQSQHIY</sequence>
<reference evidence="1" key="1">
    <citation type="submission" date="2022-07" db="EMBL/GenBank/DDBJ databases">
        <title>Genome Sequence of Lecanicillium saksenae.</title>
        <authorList>
            <person name="Buettner E."/>
        </authorList>
    </citation>
    <scope>NUCLEOTIDE SEQUENCE</scope>
    <source>
        <strain evidence="1">VT-O1</strain>
    </source>
</reference>